<accession>A0A927RAX4</accession>
<organism evidence="1 2">
    <name type="scientific">Actinopolymorpha pittospori</name>
    <dbReference type="NCBI Taxonomy" id="648752"/>
    <lineage>
        <taxon>Bacteria</taxon>
        <taxon>Bacillati</taxon>
        <taxon>Actinomycetota</taxon>
        <taxon>Actinomycetes</taxon>
        <taxon>Propionibacteriales</taxon>
        <taxon>Actinopolymorphaceae</taxon>
        <taxon>Actinopolymorpha</taxon>
    </lineage>
</organism>
<name>A0A927RAX4_9ACTN</name>
<dbReference type="Proteomes" id="UP000638648">
    <property type="component" value="Unassembled WGS sequence"/>
</dbReference>
<protein>
    <submittedName>
        <fullName evidence="1">Uncharacterized protein</fullName>
    </submittedName>
</protein>
<reference evidence="1" key="1">
    <citation type="submission" date="2020-10" db="EMBL/GenBank/DDBJ databases">
        <title>Sequencing the genomes of 1000 actinobacteria strains.</title>
        <authorList>
            <person name="Klenk H.-P."/>
        </authorList>
    </citation>
    <scope>NUCLEOTIDE SEQUENCE</scope>
    <source>
        <strain evidence="1">DSM 45354</strain>
    </source>
</reference>
<proteinExistence type="predicted"/>
<evidence type="ECO:0000313" key="1">
    <source>
        <dbReference type="EMBL" id="MBE1605505.1"/>
    </source>
</evidence>
<dbReference type="AlphaFoldDB" id="A0A927RAX4"/>
<gene>
    <name evidence="1" type="ORF">HEB94_002353</name>
</gene>
<dbReference type="EMBL" id="JADBEM010000001">
    <property type="protein sequence ID" value="MBE1605505.1"/>
    <property type="molecule type" value="Genomic_DNA"/>
</dbReference>
<sequence length="80" mass="8593">MRAASGSQAESGGAGIEEIVDDLGDRLGRVYPKRSEPLITFIRSCVPLKDESECLRCTTKGVTGTLSQPAANRLRVDEGR</sequence>
<evidence type="ECO:0000313" key="2">
    <source>
        <dbReference type="Proteomes" id="UP000638648"/>
    </source>
</evidence>
<keyword evidence="2" id="KW-1185">Reference proteome</keyword>
<comment type="caution">
    <text evidence="1">The sequence shown here is derived from an EMBL/GenBank/DDBJ whole genome shotgun (WGS) entry which is preliminary data.</text>
</comment>